<dbReference type="EMBL" id="GL349449">
    <property type="protein sequence ID" value="KNC48006.1"/>
    <property type="molecule type" value="Genomic_DNA"/>
</dbReference>
<dbReference type="Proteomes" id="UP000054408">
    <property type="component" value="Unassembled WGS sequence"/>
</dbReference>
<keyword evidence="2" id="KW-0732">Signal</keyword>
<dbReference type="Pfam" id="PF03407">
    <property type="entry name" value="Nucleotid_trans"/>
    <property type="match status" value="1"/>
</dbReference>
<dbReference type="InterPro" id="IPR044290">
    <property type="entry name" value="RRA1/2/3"/>
</dbReference>
<name>A0A0L0D7E1_THETB</name>
<dbReference type="AlphaFoldDB" id="A0A0L0D7E1"/>
<dbReference type="PANTHER" id="PTHR46581">
    <property type="entry name" value="ARABINOSYLTRANSFERASE RRA3"/>
    <property type="match status" value="1"/>
</dbReference>
<dbReference type="GO" id="GO:0016757">
    <property type="term" value="F:glycosyltransferase activity"/>
    <property type="evidence" value="ECO:0007669"/>
    <property type="project" value="InterPro"/>
</dbReference>
<dbReference type="STRING" id="461836.A0A0L0D7E1"/>
<dbReference type="GeneID" id="25563792"/>
<evidence type="ECO:0000256" key="1">
    <source>
        <dbReference type="SAM" id="MobiDB-lite"/>
    </source>
</evidence>
<proteinExistence type="predicted"/>
<protein>
    <submittedName>
        <fullName evidence="4">Glycosyltransferase family 77 protein</fullName>
    </submittedName>
</protein>
<feature type="region of interest" description="Disordered" evidence="1">
    <location>
        <begin position="40"/>
        <end position="76"/>
    </location>
</feature>
<reference evidence="4 5" key="1">
    <citation type="submission" date="2010-05" db="EMBL/GenBank/DDBJ databases">
        <title>The Genome Sequence of Thecamonas trahens ATCC 50062.</title>
        <authorList>
            <consortium name="The Broad Institute Genome Sequencing Platform"/>
            <person name="Russ C."/>
            <person name="Cuomo C."/>
            <person name="Shea T."/>
            <person name="Young S.K."/>
            <person name="Zeng Q."/>
            <person name="Koehrsen M."/>
            <person name="Haas B."/>
            <person name="Borodovsky M."/>
            <person name="Guigo R."/>
            <person name="Alvarado L."/>
            <person name="Berlin A."/>
            <person name="Bochicchio J."/>
            <person name="Borenstein D."/>
            <person name="Chapman S."/>
            <person name="Chen Z."/>
            <person name="Freedman E."/>
            <person name="Gellesch M."/>
            <person name="Goldberg J."/>
            <person name="Griggs A."/>
            <person name="Gujja S."/>
            <person name="Heilman E."/>
            <person name="Heiman D."/>
            <person name="Hepburn T."/>
            <person name="Howarth C."/>
            <person name="Jen D."/>
            <person name="Larson L."/>
            <person name="Mehta T."/>
            <person name="Park D."/>
            <person name="Pearson M."/>
            <person name="Roberts A."/>
            <person name="Saif S."/>
            <person name="Shenoy N."/>
            <person name="Sisk P."/>
            <person name="Stolte C."/>
            <person name="Sykes S."/>
            <person name="Thomson T."/>
            <person name="Walk T."/>
            <person name="White J."/>
            <person name="Yandava C."/>
            <person name="Burger G."/>
            <person name="Gray M.W."/>
            <person name="Holland P.W.H."/>
            <person name="King N."/>
            <person name="Lang F.B.F."/>
            <person name="Roger A.J."/>
            <person name="Ruiz-Trillo I."/>
            <person name="Lander E."/>
            <person name="Nusbaum C."/>
        </authorList>
    </citation>
    <scope>NUCLEOTIDE SEQUENCE [LARGE SCALE GENOMIC DNA]</scope>
    <source>
        <strain evidence="4 5">ATCC 50062</strain>
    </source>
</reference>
<keyword evidence="4" id="KW-0808">Transferase</keyword>
<evidence type="ECO:0000259" key="3">
    <source>
        <dbReference type="Pfam" id="PF03407"/>
    </source>
</evidence>
<evidence type="ECO:0000313" key="5">
    <source>
        <dbReference type="Proteomes" id="UP000054408"/>
    </source>
</evidence>
<gene>
    <name evidence="4" type="ORF">AMSG_04240</name>
</gene>
<feature type="domain" description="Nucleotide-diphospho-sugar transferase" evidence="3">
    <location>
        <begin position="177"/>
        <end position="396"/>
    </location>
</feature>
<dbReference type="PANTHER" id="PTHR46581:SF3">
    <property type="entry name" value="ARABINOSYLTRANSFERASE RRA3"/>
    <property type="match status" value="1"/>
</dbReference>
<organism evidence="4 5">
    <name type="scientific">Thecamonas trahens ATCC 50062</name>
    <dbReference type="NCBI Taxonomy" id="461836"/>
    <lineage>
        <taxon>Eukaryota</taxon>
        <taxon>Apusozoa</taxon>
        <taxon>Apusomonadida</taxon>
        <taxon>Apusomonadidae</taxon>
        <taxon>Thecamonas</taxon>
    </lineage>
</organism>
<dbReference type="RefSeq" id="XP_013759021.1">
    <property type="nucleotide sequence ID" value="XM_013903567.1"/>
</dbReference>
<dbReference type="OrthoDB" id="540503at2759"/>
<evidence type="ECO:0000313" key="4">
    <source>
        <dbReference type="EMBL" id="KNC48006.1"/>
    </source>
</evidence>
<accession>A0A0L0D7E1</accession>
<keyword evidence="5" id="KW-1185">Reference proteome</keyword>
<feature type="chain" id="PRO_5005537318" evidence="2">
    <location>
        <begin position="21"/>
        <end position="474"/>
    </location>
</feature>
<evidence type="ECO:0000256" key="2">
    <source>
        <dbReference type="SAM" id="SignalP"/>
    </source>
</evidence>
<feature type="signal peptide" evidence="2">
    <location>
        <begin position="1"/>
        <end position="20"/>
    </location>
</feature>
<sequence length="474" mass="52845">MFNTRLLSSVVLVLLGVVLGVNVAVFMISSSSGYCAHDPSETFTASSRSQGGGAGMKSPAAAAARKLESPSGDPLASAVPVTPKVAAEMAARAHATPCRYGDDMVTFKGERNEPLYHQYCTGLVVPTEEHRKKYAALEAVLEKVAINREVLVAVSDVNPLRGGMLKLWIDGVLRAGVKNYLIVTLDDELTKYCKENNINHYYRKTVASKAQADLGGNHRVSGMKFQILKDFLLLGYHVFLSDVDIITLHDPFPYLYRDVDVESLSDGFNDATAYGFDDVFDDPAMGWARFAHTYRQFVYNSGLFFIRATYTSVELVDRVAAWLEAEKAWDQAVFNLVIFKPSHGQYVGLNPSTRVLDPYVFMNSKTFFTIVRHNPTLLKRAEKTLSMAHVNYHPDKFERLKGLWAYFVEGKKDAISLERFPNGSETPERLAEIRKEEERKRNGGRRRLLSLAAAAVGHDVAIPANQTEPIPFYN</sequence>
<dbReference type="InterPro" id="IPR005069">
    <property type="entry name" value="Nucl-diP-sugar_transferase"/>
</dbReference>
<dbReference type="eggNOG" id="ENOG502QRD4">
    <property type="taxonomic scope" value="Eukaryota"/>
</dbReference>